<dbReference type="AlphaFoldDB" id="A0A1D8NTM8"/>
<evidence type="ECO:0000259" key="13">
    <source>
        <dbReference type="Pfam" id="PF00593"/>
    </source>
</evidence>
<evidence type="ECO:0000256" key="8">
    <source>
        <dbReference type="ARBA" id="ARBA00023170"/>
    </source>
</evidence>
<dbReference type="Proteomes" id="UP000185680">
    <property type="component" value="Chromosome"/>
</dbReference>
<evidence type="ECO:0000256" key="6">
    <source>
        <dbReference type="ARBA" id="ARBA00023077"/>
    </source>
</evidence>
<feature type="domain" description="TonB-dependent receptor-like beta-barrel" evidence="13">
    <location>
        <begin position="249"/>
        <end position="649"/>
    </location>
</feature>
<dbReference type="PANTHER" id="PTHR30069">
    <property type="entry name" value="TONB-DEPENDENT OUTER MEMBRANE RECEPTOR"/>
    <property type="match status" value="1"/>
</dbReference>
<feature type="domain" description="TonB-dependent receptor plug" evidence="14">
    <location>
        <begin position="79"/>
        <end position="187"/>
    </location>
</feature>
<keyword evidence="3 10" id="KW-0813">Transport</keyword>
<dbReference type="InterPro" id="IPR036942">
    <property type="entry name" value="Beta-barrel_TonB_sf"/>
</dbReference>
<evidence type="ECO:0000256" key="3">
    <source>
        <dbReference type="ARBA" id="ARBA00022448"/>
    </source>
</evidence>
<organism evidence="15 16">
    <name type="scientific">Hydrogenophaga crassostreae</name>
    <dbReference type="NCBI Taxonomy" id="1763535"/>
    <lineage>
        <taxon>Bacteria</taxon>
        <taxon>Pseudomonadati</taxon>
        <taxon>Pseudomonadota</taxon>
        <taxon>Betaproteobacteria</taxon>
        <taxon>Burkholderiales</taxon>
        <taxon>Comamonadaceae</taxon>
        <taxon>Hydrogenophaga</taxon>
    </lineage>
</organism>
<dbReference type="PROSITE" id="PS52016">
    <property type="entry name" value="TONB_DEPENDENT_REC_3"/>
    <property type="match status" value="1"/>
</dbReference>
<evidence type="ECO:0000256" key="12">
    <source>
        <dbReference type="SAM" id="MobiDB-lite"/>
    </source>
</evidence>
<evidence type="ECO:0000256" key="9">
    <source>
        <dbReference type="ARBA" id="ARBA00023237"/>
    </source>
</evidence>
<keyword evidence="4 10" id="KW-1134">Transmembrane beta strand</keyword>
<keyword evidence="5 10" id="KW-0812">Transmembrane</keyword>
<dbReference type="InterPro" id="IPR000531">
    <property type="entry name" value="Beta-barrel_TonB"/>
</dbReference>
<dbReference type="OrthoDB" id="183532at2"/>
<dbReference type="PANTHER" id="PTHR30069:SF27">
    <property type="entry name" value="BLL4766 PROTEIN"/>
    <property type="match status" value="1"/>
</dbReference>
<dbReference type="GO" id="GO:0015344">
    <property type="term" value="F:siderophore uptake transmembrane transporter activity"/>
    <property type="evidence" value="ECO:0007669"/>
    <property type="project" value="TreeGrafter"/>
</dbReference>
<dbReference type="EMBL" id="CP017476">
    <property type="protein sequence ID" value="AOW12455.1"/>
    <property type="molecule type" value="Genomic_DNA"/>
</dbReference>
<dbReference type="InterPro" id="IPR012910">
    <property type="entry name" value="Plug_dom"/>
</dbReference>
<dbReference type="CDD" id="cd01347">
    <property type="entry name" value="ligand_gated_channel"/>
    <property type="match status" value="1"/>
</dbReference>
<sequence length="684" mass="75692">MNTKILADTSRSFRGGDAHRLQTPPLQLSPQRRACAGMLSLVLAGSAWGATPTAGTWMSLEELMVIEISSAAKKPQRLADAATAIYVLGQDEIRRSGATNVPELLRTVPGVQVSRIDGSRYAVGIRGFGSRYSGKLLVLQDGRTLYSPLLSGTLWEAQDVMLEDVERIEIIRGPGGTLWGANAMNGVINIITKHAQDTQGTVAQTKAGSLESGVSVRHGGRLGESGHFRLYAKADEHQDMETETGADAHDAWRQKRAGFRADFTPDARDTITLQGDVYDTKAQSTSLFTAMVPPTTAYLPDTSNLSGANLLFRWVRDVDATQNWQFQAYFDRTDATERAFDARVDTTDLDWQHRFRLTPSQELTWGAGYRQVSDEVNGSFTIGFPKNAAKSQIYSAFLQDEIQLDDAWRLTLGSKLEHNDVTGLEPQPSARLLWNASPTDTFWTSLSRAVQTPTRSTLDSQVNYAVGPYPPFATAVLGIYGNPDLDSQAMVSRELGYRGQFGPRLTVDAAAFYNTYDNLISNEQQAPAFVPYPLSVQRFDNGLKGKVYGFEVSGNWQATPDWRLKASYSRTQLSLTNKPGFTGLSAFGRVGSTPTNMAQLQSSHRLSHQIELDAFLNYSDALPYLEVPRYTRLDLRLGWRPTADFELSVTGRSLLQKRHQEYASDDVTPSLTPRSVLVQARWKF</sequence>
<dbReference type="Pfam" id="PF00593">
    <property type="entry name" value="TonB_dep_Rec_b-barrel"/>
    <property type="match status" value="1"/>
</dbReference>
<proteinExistence type="inferred from homology"/>
<dbReference type="Gene3D" id="2.40.170.20">
    <property type="entry name" value="TonB-dependent receptor, beta-barrel domain"/>
    <property type="match status" value="1"/>
</dbReference>
<keyword evidence="7 10" id="KW-0472">Membrane</keyword>
<evidence type="ECO:0000256" key="4">
    <source>
        <dbReference type="ARBA" id="ARBA00022452"/>
    </source>
</evidence>
<keyword evidence="6 11" id="KW-0798">TonB box</keyword>
<evidence type="ECO:0000313" key="15">
    <source>
        <dbReference type="EMBL" id="AOW12455.1"/>
    </source>
</evidence>
<gene>
    <name evidence="15" type="ORF">LPB072_05900</name>
</gene>
<protein>
    <recommendedName>
        <fullName evidence="17">TonB-dependent receptor</fullName>
    </recommendedName>
</protein>
<dbReference type="RefSeq" id="WP_066088750.1">
    <property type="nucleotide sequence ID" value="NZ_CP017476.1"/>
</dbReference>
<comment type="subcellular location">
    <subcellularLocation>
        <location evidence="1 10">Cell outer membrane</location>
        <topology evidence="1 10">Multi-pass membrane protein</topology>
    </subcellularLocation>
</comment>
<dbReference type="GO" id="GO:0009279">
    <property type="term" value="C:cell outer membrane"/>
    <property type="evidence" value="ECO:0007669"/>
    <property type="project" value="UniProtKB-SubCell"/>
</dbReference>
<accession>A0A1D8NTM8</accession>
<dbReference type="SUPFAM" id="SSF56935">
    <property type="entry name" value="Porins"/>
    <property type="match status" value="1"/>
</dbReference>
<evidence type="ECO:0000256" key="11">
    <source>
        <dbReference type="RuleBase" id="RU003357"/>
    </source>
</evidence>
<evidence type="ECO:0000313" key="16">
    <source>
        <dbReference type="Proteomes" id="UP000185680"/>
    </source>
</evidence>
<evidence type="ECO:0000256" key="10">
    <source>
        <dbReference type="PROSITE-ProRule" id="PRU01360"/>
    </source>
</evidence>
<dbReference type="InterPro" id="IPR037066">
    <property type="entry name" value="Plug_dom_sf"/>
</dbReference>
<dbReference type="Gene3D" id="2.170.130.10">
    <property type="entry name" value="TonB-dependent receptor, plug domain"/>
    <property type="match status" value="1"/>
</dbReference>
<comment type="similarity">
    <text evidence="2 10 11">Belongs to the TonB-dependent receptor family.</text>
</comment>
<evidence type="ECO:0000256" key="2">
    <source>
        <dbReference type="ARBA" id="ARBA00009810"/>
    </source>
</evidence>
<dbReference type="InterPro" id="IPR039426">
    <property type="entry name" value="TonB-dep_rcpt-like"/>
</dbReference>
<evidence type="ECO:0000256" key="1">
    <source>
        <dbReference type="ARBA" id="ARBA00004571"/>
    </source>
</evidence>
<feature type="region of interest" description="Disordered" evidence="12">
    <location>
        <begin position="1"/>
        <end position="24"/>
    </location>
</feature>
<evidence type="ECO:0000256" key="7">
    <source>
        <dbReference type="ARBA" id="ARBA00023136"/>
    </source>
</evidence>
<evidence type="ECO:0008006" key="17">
    <source>
        <dbReference type="Google" id="ProtNLM"/>
    </source>
</evidence>
<dbReference type="GO" id="GO:0044718">
    <property type="term" value="P:siderophore transmembrane transport"/>
    <property type="evidence" value="ECO:0007669"/>
    <property type="project" value="TreeGrafter"/>
</dbReference>
<reference evidence="15 16" key="1">
    <citation type="submission" date="2016-10" db="EMBL/GenBank/DDBJ databases">
        <title>Hydorgenophaga sp. LPB0072 isolated from gastropod.</title>
        <authorList>
            <person name="Kim E."/>
            <person name="Yi H."/>
        </authorList>
    </citation>
    <scope>NUCLEOTIDE SEQUENCE [LARGE SCALE GENOMIC DNA]</scope>
    <source>
        <strain evidence="15 16">LPB0072</strain>
    </source>
</reference>
<dbReference type="STRING" id="1763535.LPB072_05900"/>
<dbReference type="KEGG" id="hyl:LPB072_05900"/>
<evidence type="ECO:0000259" key="14">
    <source>
        <dbReference type="Pfam" id="PF07715"/>
    </source>
</evidence>
<dbReference type="Pfam" id="PF07715">
    <property type="entry name" value="Plug"/>
    <property type="match status" value="1"/>
</dbReference>
<evidence type="ECO:0000256" key="5">
    <source>
        <dbReference type="ARBA" id="ARBA00022692"/>
    </source>
</evidence>
<name>A0A1D8NTM8_9BURK</name>
<keyword evidence="8" id="KW-0675">Receptor</keyword>
<keyword evidence="9 10" id="KW-0998">Cell outer membrane</keyword>